<dbReference type="RefSeq" id="WP_337108863.1">
    <property type="nucleotide sequence ID" value="NZ_JAPYKS010000029.1"/>
</dbReference>
<comment type="caution">
    <text evidence="6">The sequence shown here is derived from an EMBL/GenBank/DDBJ whole genome shotgun (WGS) entry which is preliminary data.</text>
</comment>
<dbReference type="InterPro" id="IPR003439">
    <property type="entry name" value="ABC_transporter-like_ATP-bd"/>
</dbReference>
<keyword evidence="7" id="KW-1185">Reference proteome</keyword>
<dbReference type="SMART" id="SM00382">
    <property type="entry name" value="AAA"/>
    <property type="match status" value="1"/>
</dbReference>
<dbReference type="Pfam" id="PF00005">
    <property type="entry name" value="ABC_tran"/>
    <property type="match status" value="1"/>
</dbReference>
<evidence type="ECO:0000313" key="7">
    <source>
        <dbReference type="Proteomes" id="UP001387293"/>
    </source>
</evidence>
<dbReference type="PANTHER" id="PTHR42788">
    <property type="entry name" value="TAURINE IMPORT ATP-BINDING PROTEIN-RELATED"/>
    <property type="match status" value="1"/>
</dbReference>
<evidence type="ECO:0000256" key="2">
    <source>
        <dbReference type="ARBA" id="ARBA00022448"/>
    </source>
</evidence>
<evidence type="ECO:0000313" key="6">
    <source>
        <dbReference type="EMBL" id="MEI9412470.1"/>
    </source>
</evidence>
<dbReference type="GO" id="GO:0005524">
    <property type="term" value="F:ATP binding"/>
    <property type="evidence" value="ECO:0007669"/>
    <property type="project" value="UniProtKB-KW"/>
</dbReference>
<dbReference type="PANTHER" id="PTHR42788:SF19">
    <property type="entry name" value="ALIPHATIC SULFONATES IMPORT ATP-BINDING PROTEIN SSUB 2"/>
    <property type="match status" value="1"/>
</dbReference>
<dbReference type="PROSITE" id="PS00211">
    <property type="entry name" value="ABC_TRANSPORTER_1"/>
    <property type="match status" value="1"/>
</dbReference>
<dbReference type="InterPro" id="IPR027417">
    <property type="entry name" value="P-loop_NTPase"/>
</dbReference>
<evidence type="ECO:0000256" key="4">
    <source>
        <dbReference type="ARBA" id="ARBA00022840"/>
    </source>
</evidence>
<dbReference type="InterPro" id="IPR050166">
    <property type="entry name" value="ABC_transporter_ATP-bind"/>
</dbReference>
<gene>
    <name evidence="6" type="ORF">O7A60_27510</name>
</gene>
<evidence type="ECO:0000256" key="3">
    <source>
        <dbReference type="ARBA" id="ARBA00022741"/>
    </source>
</evidence>
<dbReference type="Proteomes" id="UP001387293">
    <property type="component" value="Unassembled WGS sequence"/>
</dbReference>
<dbReference type="EMBL" id="JAPYKS010000029">
    <property type="protein sequence ID" value="MEI9412470.1"/>
    <property type="molecule type" value="Genomic_DNA"/>
</dbReference>
<keyword evidence="3" id="KW-0547">Nucleotide-binding</keyword>
<proteinExistence type="inferred from homology"/>
<sequence length="228" mass="24266">MLTIRIKMKTFAIPGQGQGRTVFRDFALDVPHGQVCVIAGPSGVGKSTLLSIVAGTDREFRGVVDGRALPVGMMFQTPRLLPWLTVLRNVELVIPGREQEASRWVAAVGLEDHANEYPQRLSGGMARRVALARALAVEPALLLLDEPFASLDEGTANRMGLLLREVFNTRPPIALIVTHNLAQVSSLADRIVVLEGSPAVIVRDVGIARGGGPASRRGPASLQAGGAE</sequence>
<dbReference type="PROSITE" id="PS50893">
    <property type="entry name" value="ABC_TRANSPORTER_2"/>
    <property type="match status" value="1"/>
</dbReference>
<dbReference type="SUPFAM" id="SSF52540">
    <property type="entry name" value="P-loop containing nucleoside triphosphate hydrolases"/>
    <property type="match status" value="1"/>
</dbReference>
<protein>
    <submittedName>
        <fullName evidence="6">ATP-binding cassette domain-containing protein</fullName>
    </submittedName>
</protein>
<keyword evidence="2" id="KW-0813">Transport</keyword>
<dbReference type="Gene3D" id="3.40.50.300">
    <property type="entry name" value="P-loop containing nucleotide triphosphate hydrolases"/>
    <property type="match status" value="1"/>
</dbReference>
<name>A0ABU8L440_9HYPH</name>
<accession>A0ABU8L440</accession>
<evidence type="ECO:0000256" key="1">
    <source>
        <dbReference type="ARBA" id="ARBA00005417"/>
    </source>
</evidence>
<dbReference type="InterPro" id="IPR003593">
    <property type="entry name" value="AAA+_ATPase"/>
</dbReference>
<feature type="domain" description="ABC transporter" evidence="5">
    <location>
        <begin position="4"/>
        <end position="221"/>
    </location>
</feature>
<keyword evidence="4 6" id="KW-0067">ATP-binding</keyword>
<dbReference type="InterPro" id="IPR017871">
    <property type="entry name" value="ABC_transporter-like_CS"/>
</dbReference>
<reference evidence="6 7" key="1">
    <citation type="submission" date="2022-12" db="EMBL/GenBank/DDBJ databases">
        <authorList>
            <person name="Muema E."/>
        </authorList>
    </citation>
    <scope>NUCLEOTIDE SEQUENCE [LARGE SCALE GENOMIC DNA]</scope>
    <source>
        <strain evidence="7">1326</strain>
    </source>
</reference>
<organism evidence="6 7">
    <name type="scientific">Mesorhizobium salmacidum</name>
    <dbReference type="NCBI Taxonomy" id="3015171"/>
    <lineage>
        <taxon>Bacteria</taxon>
        <taxon>Pseudomonadati</taxon>
        <taxon>Pseudomonadota</taxon>
        <taxon>Alphaproteobacteria</taxon>
        <taxon>Hyphomicrobiales</taxon>
        <taxon>Phyllobacteriaceae</taxon>
        <taxon>Mesorhizobium</taxon>
    </lineage>
</organism>
<evidence type="ECO:0000259" key="5">
    <source>
        <dbReference type="PROSITE" id="PS50893"/>
    </source>
</evidence>
<comment type="similarity">
    <text evidence="1">Belongs to the ABC transporter superfamily.</text>
</comment>